<evidence type="ECO:0000313" key="15">
    <source>
        <dbReference type="Proteomes" id="UP000051494"/>
    </source>
</evidence>
<dbReference type="GO" id="GO:0044205">
    <property type="term" value="P:'de novo' UMP biosynthetic process"/>
    <property type="evidence" value="ECO:0007669"/>
    <property type="project" value="UniProtKB-UniRule"/>
</dbReference>
<dbReference type="EMBL" id="LKHV01000015">
    <property type="protein sequence ID" value="KRG17495.1"/>
    <property type="molecule type" value="Genomic_DNA"/>
</dbReference>
<evidence type="ECO:0000256" key="3">
    <source>
        <dbReference type="ARBA" id="ARBA00005161"/>
    </source>
</evidence>
<dbReference type="HAMAP" id="MF_00225">
    <property type="entry name" value="DHO_dh_type2"/>
    <property type="match status" value="1"/>
</dbReference>
<feature type="binding site" evidence="11">
    <location>
        <begin position="113"/>
        <end position="117"/>
    </location>
    <ligand>
        <name>substrate</name>
    </ligand>
</feature>
<dbReference type="EMBL" id="LKHV02000001">
    <property type="protein sequence ID" value="MCS5708007.1"/>
    <property type="molecule type" value="Genomic_DNA"/>
</dbReference>
<feature type="binding site" evidence="11">
    <location>
        <position position="246"/>
    </location>
    <ligand>
        <name>FMN</name>
        <dbReference type="ChEBI" id="CHEBI:58210"/>
    </ligand>
</feature>
<evidence type="ECO:0000256" key="4">
    <source>
        <dbReference type="ARBA" id="ARBA00005359"/>
    </source>
</evidence>
<evidence type="ECO:0000256" key="2">
    <source>
        <dbReference type="ARBA" id="ARBA00004370"/>
    </source>
</evidence>
<dbReference type="NCBIfam" id="NF003652">
    <property type="entry name" value="PRK05286.2-5"/>
    <property type="match status" value="1"/>
</dbReference>
<comment type="pathway">
    <text evidence="3 11">Pyrimidine metabolism; UMP biosynthesis via de novo pathway; orotate from (S)-dihydroorotate (quinone route): step 1/1.</text>
</comment>
<dbReference type="PIRSF" id="PIRSF000164">
    <property type="entry name" value="DHO_oxidase"/>
    <property type="match status" value="1"/>
</dbReference>
<evidence type="ECO:0000256" key="9">
    <source>
        <dbReference type="ARBA" id="ARBA00023136"/>
    </source>
</evidence>
<comment type="caution">
    <text evidence="13">The sequence shown here is derived from an EMBL/GenBank/DDBJ whole genome shotgun (WGS) entry which is preliminary data.</text>
</comment>
<comment type="function">
    <text evidence="1 11">Catalyzes the conversion of dihydroorotate to orotate with quinone as electron acceptor.</text>
</comment>
<dbReference type="PATRIC" id="fig|1590042.3.peg.2294"/>
<dbReference type="InterPro" id="IPR012135">
    <property type="entry name" value="Dihydroorotate_DH_1_2"/>
</dbReference>
<evidence type="ECO:0000256" key="5">
    <source>
        <dbReference type="ARBA" id="ARBA00022630"/>
    </source>
</evidence>
<dbReference type="InterPro" id="IPR005720">
    <property type="entry name" value="Dihydroorotate_DH_cat"/>
</dbReference>
<dbReference type="NCBIfam" id="NF003645">
    <property type="entry name" value="PRK05286.1-2"/>
    <property type="match status" value="1"/>
</dbReference>
<dbReference type="GO" id="GO:0005886">
    <property type="term" value="C:plasma membrane"/>
    <property type="evidence" value="ECO:0007669"/>
    <property type="project" value="UniProtKB-SubCell"/>
</dbReference>
<dbReference type="GO" id="GO:0005737">
    <property type="term" value="C:cytoplasm"/>
    <property type="evidence" value="ECO:0007669"/>
    <property type="project" value="InterPro"/>
</dbReference>
<dbReference type="GO" id="GO:0106430">
    <property type="term" value="F:dihydroorotate dehydrogenase (quinone) activity"/>
    <property type="evidence" value="ECO:0007669"/>
    <property type="project" value="UniProtKB-EC"/>
</dbReference>
<keyword evidence="5 11" id="KW-0285">Flavoprotein</keyword>
<feature type="binding site" evidence="11">
    <location>
        <begin position="319"/>
        <end position="320"/>
    </location>
    <ligand>
        <name>FMN</name>
        <dbReference type="ChEBI" id="CHEBI:58210"/>
    </ligand>
</feature>
<sequence length="342" mass="37652">MFFAYPLLRPLLFQLPPETAHHLSFQLLKGLAWWPATLCSSEQKTKLEKKMMGLEVRNLLGLAAGLDKNGELLKVWDKLGFGFIEVGTVTPLAQMGNPKPRLFRLVQDTALINRLGFNNLGVDTLVENIRSYQGQALLGVNIGKNKDTPNEKADEDYLTCFHKVAPYADYITINISSPNTPGLRELQKADYLNTLLHKLKEAQSKYSSTKKPLPICVKIAPDIEINDLEAMLDSFLTYEIEGVIATNTTIARNLNLQDSLQNEQGGLSGAPLFEKSNQILSHIKATVGKRMTLIGVGGITDGATAVKKLGSGADFLQIYTGLIYKGPALIKEILSQVSHKES</sequence>
<protein>
    <recommendedName>
        <fullName evidence="11">Dihydroorotate dehydrogenase (quinone)</fullName>
        <ecNumber evidence="11">1.3.5.2</ecNumber>
    </recommendedName>
    <alternativeName>
        <fullName evidence="11">DHOdehase</fullName>
        <shortName evidence="11">DHOD</shortName>
        <shortName evidence="11">DHODase</shortName>
    </alternativeName>
    <alternativeName>
        <fullName evidence="11">Dihydroorotate oxidase</fullName>
    </alternativeName>
</protein>
<dbReference type="OrthoDB" id="9802377at2"/>
<keyword evidence="6 11" id="KW-0288">FMN</keyword>
<dbReference type="UniPathway" id="UPA00070">
    <property type="reaction ID" value="UER00946"/>
</dbReference>
<feature type="binding site" evidence="11">
    <location>
        <position position="218"/>
    </location>
    <ligand>
        <name>FMN</name>
        <dbReference type="ChEBI" id="CHEBI:58210"/>
    </ligand>
</feature>
<dbReference type="AlphaFoldDB" id="A0A0Q9YLE7"/>
<dbReference type="InterPro" id="IPR005719">
    <property type="entry name" value="Dihydroorotate_DH_2"/>
</dbReference>
<dbReference type="SUPFAM" id="SSF51395">
    <property type="entry name" value="FMN-linked oxidoreductases"/>
    <property type="match status" value="1"/>
</dbReference>
<dbReference type="PANTHER" id="PTHR48109:SF4">
    <property type="entry name" value="DIHYDROOROTATE DEHYDROGENASE (QUINONE), MITOCHONDRIAL"/>
    <property type="match status" value="1"/>
</dbReference>
<feature type="binding site" evidence="11">
    <location>
        <position position="174"/>
    </location>
    <ligand>
        <name>FMN</name>
        <dbReference type="ChEBI" id="CHEBI:58210"/>
    </ligand>
</feature>
<feature type="binding site" evidence="11">
    <location>
        <position position="269"/>
    </location>
    <ligand>
        <name>FMN</name>
        <dbReference type="ChEBI" id="CHEBI:58210"/>
    </ligand>
</feature>
<gene>
    <name evidence="11 13" type="primary">pyrD</name>
    <name evidence="14" type="ORF">CC99x_003725</name>
    <name evidence="13" type="ORF">CC99x_02239</name>
</gene>
<reference evidence="13" key="1">
    <citation type="submission" date="2015-09" db="EMBL/GenBank/DDBJ databases">
        <title>Draft Genome Sequences of Two Novel Amoeba-resistant Intranuclear Bacteria, Candidatus Berkiella cookevillensis and Candidatus Berkiella aquae.</title>
        <authorList>
            <person name="Mehari Y.T."/>
            <person name="Arivett B.A."/>
            <person name="Farone A.L."/>
            <person name="Gunderson J.H."/>
            <person name="Farone M.B."/>
        </authorList>
    </citation>
    <scope>NUCLEOTIDE SEQUENCE [LARGE SCALE GENOMIC DNA]</scope>
    <source>
        <strain evidence="13">CC99</strain>
    </source>
</reference>
<feature type="binding site" evidence="11">
    <location>
        <position position="174"/>
    </location>
    <ligand>
        <name>substrate</name>
    </ligand>
</feature>
<feature type="binding site" evidence="11">
    <location>
        <position position="88"/>
    </location>
    <ligand>
        <name>FMN</name>
        <dbReference type="ChEBI" id="CHEBI:58210"/>
    </ligand>
</feature>
<feature type="active site" description="Nucleophile" evidence="11">
    <location>
        <position position="177"/>
    </location>
</feature>
<dbReference type="InterPro" id="IPR001295">
    <property type="entry name" value="Dihydroorotate_DH_CS"/>
</dbReference>
<dbReference type="PANTHER" id="PTHR48109">
    <property type="entry name" value="DIHYDROOROTATE DEHYDROGENASE (QUINONE), MITOCHONDRIAL-RELATED"/>
    <property type="match status" value="1"/>
</dbReference>
<dbReference type="GO" id="GO:0006207">
    <property type="term" value="P:'de novo' pyrimidine nucleobase biosynthetic process"/>
    <property type="evidence" value="ECO:0007669"/>
    <property type="project" value="UniProtKB-UniRule"/>
</dbReference>
<evidence type="ECO:0000256" key="1">
    <source>
        <dbReference type="ARBA" id="ARBA00003125"/>
    </source>
</evidence>
<comment type="similarity">
    <text evidence="4 11">Belongs to the dihydroorotate dehydrogenase family. Type 2 subfamily.</text>
</comment>
<evidence type="ECO:0000256" key="10">
    <source>
        <dbReference type="ARBA" id="ARBA00048639"/>
    </source>
</evidence>
<comment type="catalytic activity">
    <reaction evidence="10 11">
        <text>(S)-dihydroorotate + a quinone = orotate + a quinol</text>
        <dbReference type="Rhea" id="RHEA:30187"/>
        <dbReference type="ChEBI" id="CHEBI:24646"/>
        <dbReference type="ChEBI" id="CHEBI:30839"/>
        <dbReference type="ChEBI" id="CHEBI:30864"/>
        <dbReference type="ChEBI" id="CHEBI:132124"/>
        <dbReference type="EC" id="1.3.5.2"/>
    </reaction>
</comment>
<keyword evidence="8 11" id="KW-0560">Oxidoreductase</keyword>
<accession>A0A0Q9YLE7</accession>
<feature type="binding site" evidence="11">
    <location>
        <begin position="247"/>
        <end position="248"/>
    </location>
    <ligand>
        <name>substrate</name>
    </ligand>
</feature>
<evidence type="ECO:0000256" key="11">
    <source>
        <dbReference type="HAMAP-Rule" id="MF_00225"/>
    </source>
</evidence>
<keyword evidence="11" id="KW-1003">Cell membrane</keyword>
<feature type="binding site" evidence="11">
    <location>
        <begin position="64"/>
        <end position="68"/>
    </location>
    <ligand>
        <name>FMN</name>
        <dbReference type="ChEBI" id="CHEBI:58210"/>
    </ligand>
</feature>
<keyword evidence="9 11" id="KW-0472">Membrane</keyword>
<keyword evidence="15" id="KW-1185">Reference proteome</keyword>
<comment type="subcellular location">
    <subcellularLocation>
        <location evidence="11">Cell membrane</location>
        <topology evidence="11">Peripheral membrane protein</topology>
    </subcellularLocation>
    <subcellularLocation>
        <location evidence="2">Membrane</location>
    </subcellularLocation>
</comment>
<comment type="subunit">
    <text evidence="11">Monomer.</text>
</comment>
<feature type="domain" description="Dihydroorotate dehydrogenase catalytic" evidence="12">
    <location>
        <begin position="47"/>
        <end position="339"/>
    </location>
</feature>
<evidence type="ECO:0000259" key="12">
    <source>
        <dbReference type="Pfam" id="PF01180"/>
    </source>
</evidence>
<evidence type="ECO:0000256" key="6">
    <source>
        <dbReference type="ARBA" id="ARBA00022643"/>
    </source>
</evidence>
<evidence type="ECO:0000313" key="14">
    <source>
        <dbReference type="EMBL" id="MCS5708007.1"/>
    </source>
</evidence>
<organism evidence="13">
    <name type="scientific">Candidatus Berkiella cookevillensis</name>
    <dbReference type="NCBI Taxonomy" id="437022"/>
    <lineage>
        <taxon>Bacteria</taxon>
        <taxon>Pseudomonadati</taxon>
        <taxon>Pseudomonadota</taxon>
        <taxon>Gammaproteobacteria</taxon>
        <taxon>Candidatus Berkiellales</taxon>
        <taxon>Candidatus Berkiellaceae</taxon>
        <taxon>Candidatus Berkiella</taxon>
    </lineage>
</organism>
<reference evidence="14" key="3">
    <citation type="submission" date="2021-06" db="EMBL/GenBank/DDBJ databases">
        <title>Genomic Description and Analysis of Intracellular Bacteria, Candidatus Berkiella cookevillensis and Candidatus Berkiella aquae.</title>
        <authorList>
            <person name="Kidane D.T."/>
            <person name="Mehari Y.T."/>
            <person name="Rice F.C."/>
            <person name="Arivett B.A."/>
            <person name="Farone A.L."/>
            <person name="Berk S.G."/>
            <person name="Farone M.B."/>
        </authorList>
    </citation>
    <scope>NUCLEOTIDE SEQUENCE</scope>
    <source>
        <strain evidence="14">CC99</strain>
    </source>
</reference>
<comment type="cofactor">
    <cofactor evidence="11">
        <name>FMN</name>
        <dbReference type="ChEBI" id="CHEBI:58210"/>
    </cofactor>
    <text evidence="11">Binds 1 FMN per subunit.</text>
</comment>
<dbReference type="InterPro" id="IPR013785">
    <property type="entry name" value="Aldolase_TIM"/>
</dbReference>
<evidence type="ECO:0000256" key="8">
    <source>
        <dbReference type="ARBA" id="ARBA00023002"/>
    </source>
</evidence>
<proteinExistence type="inferred from homology"/>
<dbReference type="CDD" id="cd04738">
    <property type="entry name" value="DHOD_2_like"/>
    <property type="match status" value="1"/>
</dbReference>
<dbReference type="RefSeq" id="WP_057625338.1">
    <property type="nucleotide sequence ID" value="NZ_LKHV02000001.1"/>
</dbReference>
<dbReference type="NCBIfam" id="TIGR01036">
    <property type="entry name" value="pyrD_sub2"/>
    <property type="match status" value="1"/>
</dbReference>
<feature type="binding site" evidence="11">
    <location>
        <position position="179"/>
    </location>
    <ligand>
        <name>substrate</name>
    </ligand>
</feature>
<feature type="binding site" evidence="11">
    <location>
        <position position="298"/>
    </location>
    <ligand>
        <name>FMN</name>
        <dbReference type="ChEBI" id="CHEBI:58210"/>
    </ligand>
</feature>
<dbReference type="InterPro" id="IPR050074">
    <property type="entry name" value="DHO_dehydrogenase"/>
</dbReference>
<dbReference type="Pfam" id="PF01180">
    <property type="entry name" value="DHO_dh"/>
    <property type="match status" value="1"/>
</dbReference>
<keyword evidence="7 11" id="KW-0665">Pyrimidine biosynthesis</keyword>
<dbReference type="PROSITE" id="PS00911">
    <property type="entry name" value="DHODEHASE_1"/>
    <property type="match status" value="1"/>
</dbReference>
<feature type="binding site" evidence="11">
    <location>
        <position position="141"/>
    </location>
    <ligand>
        <name>FMN</name>
        <dbReference type="ChEBI" id="CHEBI:58210"/>
    </ligand>
</feature>
<dbReference type="PROSITE" id="PS00912">
    <property type="entry name" value="DHODEHASE_2"/>
    <property type="match status" value="1"/>
</dbReference>
<evidence type="ECO:0000256" key="7">
    <source>
        <dbReference type="ARBA" id="ARBA00022975"/>
    </source>
</evidence>
<dbReference type="STRING" id="437022.CC99x_02239"/>
<dbReference type="EC" id="1.3.5.2" evidence="11"/>
<dbReference type="Gene3D" id="3.20.20.70">
    <property type="entry name" value="Aldolase class I"/>
    <property type="match status" value="1"/>
</dbReference>
<name>A0A0Q9YLE7_9GAMM</name>
<reference evidence="14" key="2">
    <citation type="journal article" date="2016" name="Genome Announc.">
        <title>Draft Genome Sequences of Two Novel Amoeba-Resistant Intranuclear Bacteria, 'Candidatus Berkiella cookevillensis' and 'Candidatus Berkiella aquae'.</title>
        <authorList>
            <person name="Mehari Y.T."/>
            <person name="Arivett B.A."/>
            <person name="Farone A.L."/>
            <person name="Gunderson J.H."/>
            <person name="Farone M.B."/>
        </authorList>
    </citation>
    <scope>NUCLEOTIDE SEQUENCE</scope>
    <source>
        <strain evidence="14">CC99</strain>
    </source>
</reference>
<dbReference type="Proteomes" id="UP000051494">
    <property type="component" value="Unassembled WGS sequence"/>
</dbReference>
<evidence type="ECO:0000313" key="13">
    <source>
        <dbReference type="EMBL" id="KRG17495.1"/>
    </source>
</evidence>
<feature type="binding site" evidence="11">
    <location>
        <position position="68"/>
    </location>
    <ligand>
        <name>substrate</name>
    </ligand>
</feature>